<feature type="transmembrane region" description="Helical" evidence="5">
    <location>
        <begin position="332"/>
        <end position="353"/>
    </location>
</feature>
<feature type="transmembrane region" description="Helical" evidence="5">
    <location>
        <begin position="67"/>
        <end position="87"/>
    </location>
</feature>
<feature type="transmembrane region" description="Helical" evidence="5">
    <location>
        <begin position="374"/>
        <end position="393"/>
    </location>
</feature>
<dbReference type="InterPro" id="IPR018043">
    <property type="entry name" value="Na/Gal_symport_CS"/>
</dbReference>
<evidence type="ECO:0000313" key="8">
    <source>
        <dbReference type="Proteomes" id="UP000237846"/>
    </source>
</evidence>
<keyword evidence="3 5" id="KW-1133">Transmembrane helix</keyword>
<evidence type="ECO:0000256" key="3">
    <source>
        <dbReference type="ARBA" id="ARBA00022989"/>
    </source>
</evidence>
<dbReference type="AlphaFoldDB" id="A0A2T0Q7I5"/>
<keyword evidence="8" id="KW-1185">Reference proteome</keyword>
<accession>A0A2T0Q7I5</accession>
<comment type="caution">
    <text evidence="7">The sequence shown here is derived from an EMBL/GenBank/DDBJ whole genome shotgun (WGS) entry which is preliminary data.</text>
</comment>
<dbReference type="PROSITE" id="PS00872">
    <property type="entry name" value="NA_GALACTOSIDE_SYMP"/>
    <property type="match status" value="1"/>
</dbReference>
<name>A0A2T0Q7I5_9ACTN</name>
<comment type="subcellular location">
    <subcellularLocation>
        <location evidence="1">Cell membrane</location>
        <topology evidence="1">Multi-pass membrane protein</topology>
    </subcellularLocation>
</comment>
<dbReference type="GO" id="GO:0006814">
    <property type="term" value="P:sodium ion transport"/>
    <property type="evidence" value="ECO:0007669"/>
    <property type="project" value="InterPro"/>
</dbReference>
<feature type="domain" description="Major facilitator superfamily (MFS) profile" evidence="6">
    <location>
        <begin position="24"/>
        <end position="424"/>
    </location>
</feature>
<dbReference type="SUPFAM" id="SSF103473">
    <property type="entry name" value="MFS general substrate transporter"/>
    <property type="match status" value="1"/>
</dbReference>
<dbReference type="RefSeq" id="WP_106244639.1">
    <property type="nucleotide sequence ID" value="NZ_PVZC01000003.1"/>
</dbReference>
<dbReference type="OrthoDB" id="7584869at2"/>
<feature type="transmembrane region" description="Helical" evidence="5">
    <location>
        <begin position="185"/>
        <end position="206"/>
    </location>
</feature>
<evidence type="ECO:0000256" key="1">
    <source>
        <dbReference type="ARBA" id="ARBA00004651"/>
    </source>
</evidence>
<dbReference type="CDD" id="cd06174">
    <property type="entry name" value="MFS"/>
    <property type="match status" value="1"/>
</dbReference>
<feature type="transmembrane region" description="Helical" evidence="5">
    <location>
        <begin position="25"/>
        <end position="47"/>
    </location>
</feature>
<keyword evidence="4 5" id="KW-0472">Membrane</keyword>
<feature type="transmembrane region" description="Helical" evidence="5">
    <location>
        <begin position="308"/>
        <end position="326"/>
    </location>
</feature>
<feature type="transmembrane region" description="Helical" evidence="5">
    <location>
        <begin position="125"/>
        <end position="146"/>
    </location>
</feature>
<dbReference type="PANTHER" id="PTHR23528">
    <property type="match status" value="1"/>
</dbReference>
<keyword evidence="2 5" id="KW-0812">Transmembrane</keyword>
<dbReference type="Gene3D" id="1.20.1250.20">
    <property type="entry name" value="MFS general substrate transporter like domains"/>
    <property type="match status" value="2"/>
</dbReference>
<dbReference type="GO" id="GO:0022857">
    <property type="term" value="F:transmembrane transporter activity"/>
    <property type="evidence" value="ECO:0007669"/>
    <property type="project" value="InterPro"/>
</dbReference>
<feature type="transmembrane region" description="Helical" evidence="5">
    <location>
        <begin position="399"/>
        <end position="418"/>
    </location>
</feature>
<evidence type="ECO:0000256" key="5">
    <source>
        <dbReference type="SAM" id="Phobius"/>
    </source>
</evidence>
<evidence type="ECO:0000256" key="2">
    <source>
        <dbReference type="ARBA" id="ARBA00022692"/>
    </source>
</evidence>
<organism evidence="7 8">
    <name type="scientific">Allonocardiopsis opalescens</name>
    <dbReference type="NCBI Taxonomy" id="1144618"/>
    <lineage>
        <taxon>Bacteria</taxon>
        <taxon>Bacillati</taxon>
        <taxon>Actinomycetota</taxon>
        <taxon>Actinomycetes</taxon>
        <taxon>Streptosporangiales</taxon>
        <taxon>Allonocardiopsis</taxon>
    </lineage>
</organism>
<feature type="transmembrane region" description="Helical" evidence="5">
    <location>
        <begin position="277"/>
        <end position="296"/>
    </location>
</feature>
<protein>
    <submittedName>
        <fullName evidence="7">Na+/melibiose symporter-like transporter</fullName>
    </submittedName>
</protein>
<proteinExistence type="predicted"/>
<feature type="transmembrane region" description="Helical" evidence="5">
    <location>
        <begin position="237"/>
        <end position="257"/>
    </location>
</feature>
<dbReference type="GO" id="GO:0005886">
    <property type="term" value="C:plasma membrane"/>
    <property type="evidence" value="ECO:0007669"/>
    <property type="project" value="UniProtKB-SubCell"/>
</dbReference>
<dbReference type="EMBL" id="PVZC01000003">
    <property type="protein sequence ID" value="PRX99762.1"/>
    <property type="molecule type" value="Genomic_DNA"/>
</dbReference>
<dbReference type="InterPro" id="IPR020846">
    <property type="entry name" value="MFS_dom"/>
</dbReference>
<dbReference type="PROSITE" id="PS50850">
    <property type="entry name" value="MFS"/>
    <property type="match status" value="1"/>
</dbReference>
<sequence length="424" mass="43974">MSTEPVGVPVAPETAEPQPRPVTGWFMFVYTLTNFGLSLSILMPTLFTLAYKIQVIAPATRESSLGLVIGIGALVGFLAGPVIGVLSDGTRLRWGRRRPYLVGGVAILAVGAVMIGTASSVGPVLLGWAVSQIGVAFASTAVTPVLAEWVPETQRGRLGGLAGVAAQLAGVAASLVGSLLLDQPILLFLLPVLVLGGASVLFLLTLPDRPAPHRTERASVLRFVKDLAFDPVRHKDFSLVLVGKFLTQLGVNAFSTYQLYFLLERLGMTPEQAGQNLALLGGIGVLVATGSAVVSGLVSDRIKRRKPFIYLSTATTALALVVVAFAPNLPAYALGTTLLVFGSGMFGAVDLALASDVMPERDTKAGKYMAIYNLAGGPAGALAPILAPLVLATGDGSNYTALFVCAAVVLAGSGITAIQIRSVR</sequence>
<feature type="transmembrane region" description="Helical" evidence="5">
    <location>
        <begin position="99"/>
        <end position="119"/>
    </location>
</feature>
<dbReference type="Pfam" id="PF07690">
    <property type="entry name" value="MFS_1"/>
    <property type="match status" value="1"/>
</dbReference>
<reference evidence="7 8" key="1">
    <citation type="submission" date="2018-03" db="EMBL/GenBank/DDBJ databases">
        <title>Genomic Encyclopedia of Archaeal and Bacterial Type Strains, Phase II (KMG-II): from individual species to whole genera.</title>
        <authorList>
            <person name="Goeker M."/>
        </authorList>
    </citation>
    <scope>NUCLEOTIDE SEQUENCE [LARGE SCALE GENOMIC DNA]</scope>
    <source>
        <strain evidence="7 8">DSM 45601</strain>
    </source>
</reference>
<dbReference type="PANTHER" id="PTHR23528:SF1">
    <property type="entry name" value="MAJOR FACILITATOR SUPERFAMILY (MFS) PROFILE DOMAIN-CONTAINING PROTEIN"/>
    <property type="match status" value="1"/>
</dbReference>
<evidence type="ECO:0000256" key="4">
    <source>
        <dbReference type="ARBA" id="ARBA00023136"/>
    </source>
</evidence>
<dbReference type="Proteomes" id="UP000237846">
    <property type="component" value="Unassembled WGS sequence"/>
</dbReference>
<evidence type="ECO:0000259" key="6">
    <source>
        <dbReference type="PROSITE" id="PS50850"/>
    </source>
</evidence>
<feature type="transmembrane region" description="Helical" evidence="5">
    <location>
        <begin position="158"/>
        <end position="179"/>
    </location>
</feature>
<gene>
    <name evidence="7" type="ORF">CLV72_103367</name>
</gene>
<dbReference type="InterPro" id="IPR036259">
    <property type="entry name" value="MFS_trans_sf"/>
</dbReference>
<evidence type="ECO:0000313" key="7">
    <source>
        <dbReference type="EMBL" id="PRX99762.1"/>
    </source>
</evidence>
<dbReference type="InterPro" id="IPR011701">
    <property type="entry name" value="MFS"/>
</dbReference>